<evidence type="ECO:0000313" key="10">
    <source>
        <dbReference type="Proteomes" id="UP000190166"/>
    </source>
</evidence>
<feature type="domain" description="Alpha-glycerophosphate oxidase C-terminal" evidence="8">
    <location>
        <begin position="415"/>
        <end position="501"/>
    </location>
</feature>
<keyword evidence="10" id="KW-1185">Reference proteome</keyword>
<dbReference type="Proteomes" id="UP000190166">
    <property type="component" value="Unassembled WGS sequence"/>
</dbReference>
<comment type="cofactor">
    <cofactor evidence="1">
        <name>FAD</name>
        <dbReference type="ChEBI" id="CHEBI:57692"/>
    </cofactor>
</comment>
<gene>
    <name evidence="9" type="ORF">SAMN05660461_1865</name>
</gene>
<dbReference type="GO" id="GO:0046168">
    <property type="term" value="P:glycerol-3-phosphate catabolic process"/>
    <property type="evidence" value="ECO:0007669"/>
    <property type="project" value="TreeGrafter"/>
</dbReference>
<evidence type="ECO:0000256" key="3">
    <source>
        <dbReference type="ARBA" id="ARBA00022630"/>
    </source>
</evidence>
<dbReference type="GO" id="GO:0004368">
    <property type="term" value="F:glycerol-3-phosphate dehydrogenase (quinone) activity"/>
    <property type="evidence" value="ECO:0007669"/>
    <property type="project" value="InterPro"/>
</dbReference>
<dbReference type="Gene3D" id="3.50.50.60">
    <property type="entry name" value="FAD/NAD(P)-binding domain"/>
    <property type="match status" value="1"/>
</dbReference>
<reference evidence="10" key="1">
    <citation type="submission" date="2017-02" db="EMBL/GenBank/DDBJ databases">
        <authorList>
            <person name="Varghese N."/>
            <person name="Submissions S."/>
        </authorList>
    </citation>
    <scope>NUCLEOTIDE SEQUENCE [LARGE SCALE GENOMIC DNA]</scope>
    <source>
        <strain evidence="10">DSM 18108</strain>
    </source>
</reference>
<evidence type="ECO:0000256" key="6">
    <source>
        <dbReference type="ARBA" id="ARBA00023002"/>
    </source>
</evidence>
<keyword evidence="3" id="KW-0285">Flavoprotein</keyword>
<dbReference type="InterPro" id="IPR038299">
    <property type="entry name" value="DAO_C_sf"/>
</dbReference>
<dbReference type="RefSeq" id="WP_079469099.1">
    <property type="nucleotide sequence ID" value="NZ_FUZZ01000001.1"/>
</dbReference>
<sequence length="534" mass="58771">MKRTESIRQLKEAGEQPWDLIIIGGGATGLGIAMDAATRNYRTLLLEQADFAKGTSSRSTKLVHGGVRYLAQGDIALVREALYERGLLLNNAPHLAHNQQFIIPQYNWWQGPFYTIGLKIYDLLSGKLSLGRSRHIGRAEVINRLPTIRKEGLKGGIVYHDGQFDDARLAVDIAQTAVENGAVLLNYFKVNGLVKNSAGKISGVRTQDLETNETFTLRAKTVINATGVFVDEVLQLDNPAAPNMVKPSQGVHLVLDPSFLNSKSAIMIPKTDDGRVLFAVPWNNKVLLGTTDTPLDEHSMEPIALEEEISFILNTAGKYLDRPPAREDVLSVFAGLRPLAAPQKETGSTKEISRSHKILVAPSGLITITGGKWTTFRRMAEDTVDQAIKTGGLVPVGCKTKSLHIHGYQQQPSAPAPLDVYGSDAARIQAFMALYPGMKEQLHPRLPYIKAQVIWAVKHEMAQTVEDVLARRLRALFLDAQAAIDMAPAVAAIMAAEMNKDITWQQKQVKDFMQVAQHYLLKNGTTYKQLKVTA</sequence>
<dbReference type="PANTHER" id="PTHR11985">
    <property type="entry name" value="GLYCEROL-3-PHOSPHATE DEHYDROGENASE"/>
    <property type="match status" value="1"/>
</dbReference>
<evidence type="ECO:0000256" key="5">
    <source>
        <dbReference type="ARBA" id="ARBA00022827"/>
    </source>
</evidence>
<dbReference type="InterPro" id="IPR006076">
    <property type="entry name" value="FAD-dep_OxRdtase"/>
</dbReference>
<dbReference type="InterPro" id="IPR000447">
    <property type="entry name" value="G3P_DH_FAD-dep"/>
</dbReference>
<proteinExistence type="inferred from homology"/>
<dbReference type="PRINTS" id="PR01001">
    <property type="entry name" value="FADG3PDH"/>
</dbReference>
<dbReference type="Pfam" id="PF16901">
    <property type="entry name" value="DAO_C"/>
    <property type="match status" value="1"/>
</dbReference>
<evidence type="ECO:0000313" key="9">
    <source>
        <dbReference type="EMBL" id="SKD00563.1"/>
    </source>
</evidence>
<protein>
    <submittedName>
        <fullName evidence="9">Glycerol-3-phosphate dehydrogenase</fullName>
    </submittedName>
</protein>
<dbReference type="STRING" id="393003.SAMN05660461_1865"/>
<dbReference type="PANTHER" id="PTHR11985:SF35">
    <property type="entry name" value="ANAEROBIC GLYCEROL-3-PHOSPHATE DEHYDROGENASE SUBUNIT A"/>
    <property type="match status" value="1"/>
</dbReference>
<accession>A0A1T5NK25</accession>
<dbReference type="Gene3D" id="1.10.8.870">
    <property type="entry name" value="Alpha-glycerophosphate oxidase, cap domain"/>
    <property type="match status" value="1"/>
</dbReference>
<dbReference type="InterPro" id="IPR036188">
    <property type="entry name" value="FAD/NAD-bd_sf"/>
</dbReference>
<dbReference type="SUPFAM" id="SSF54373">
    <property type="entry name" value="FAD-linked reductases, C-terminal domain"/>
    <property type="match status" value="1"/>
</dbReference>
<evidence type="ECO:0000256" key="1">
    <source>
        <dbReference type="ARBA" id="ARBA00001974"/>
    </source>
</evidence>
<dbReference type="GO" id="GO:0006071">
    <property type="term" value="P:glycerol metabolic process"/>
    <property type="evidence" value="ECO:0007669"/>
    <property type="project" value="UniProtKB-KW"/>
</dbReference>
<evidence type="ECO:0000259" key="8">
    <source>
        <dbReference type="Pfam" id="PF16901"/>
    </source>
</evidence>
<evidence type="ECO:0000256" key="2">
    <source>
        <dbReference type="ARBA" id="ARBA00007330"/>
    </source>
</evidence>
<keyword evidence="4" id="KW-0319">Glycerol metabolism</keyword>
<dbReference type="AlphaFoldDB" id="A0A1T5NK25"/>
<dbReference type="Gene3D" id="3.30.9.10">
    <property type="entry name" value="D-Amino Acid Oxidase, subunit A, domain 2"/>
    <property type="match status" value="1"/>
</dbReference>
<evidence type="ECO:0000259" key="7">
    <source>
        <dbReference type="Pfam" id="PF01266"/>
    </source>
</evidence>
<evidence type="ECO:0000256" key="4">
    <source>
        <dbReference type="ARBA" id="ARBA00022798"/>
    </source>
</evidence>
<dbReference type="Pfam" id="PF01266">
    <property type="entry name" value="DAO"/>
    <property type="match status" value="1"/>
</dbReference>
<dbReference type="EMBL" id="FUZZ01000001">
    <property type="protein sequence ID" value="SKD00563.1"/>
    <property type="molecule type" value="Genomic_DNA"/>
</dbReference>
<keyword evidence="5" id="KW-0274">FAD</keyword>
<name>A0A1T5NK25_9BACT</name>
<organism evidence="9 10">
    <name type="scientific">Chitinophaga ginsengisegetis</name>
    <dbReference type="NCBI Taxonomy" id="393003"/>
    <lineage>
        <taxon>Bacteria</taxon>
        <taxon>Pseudomonadati</taxon>
        <taxon>Bacteroidota</taxon>
        <taxon>Chitinophagia</taxon>
        <taxon>Chitinophagales</taxon>
        <taxon>Chitinophagaceae</taxon>
        <taxon>Chitinophaga</taxon>
    </lineage>
</organism>
<comment type="similarity">
    <text evidence="2">Belongs to the FAD-dependent glycerol-3-phosphate dehydrogenase family.</text>
</comment>
<keyword evidence="6" id="KW-0560">Oxidoreductase</keyword>
<feature type="domain" description="FAD dependent oxidoreductase" evidence="7">
    <location>
        <begin position="19"/>
        <end position="354"/>
    </location>
</feature>
<dbReference type="SUPFAM" id="SSF51905">
    <property type="entry name" value="FAD/NAD(P)-binding domain"/>
    <property type="match status" value="1"/>
</dbReference>
<dbReference type="InterPro" id="IPR031656">
    <property type="entry name" value="DAO_C"/>
</dbReference>